<dbReference type="EMBL" id="BONE01000026">
    <property type="protein sequence ID" value="GIF74018.1"/>
    <property type="molecule type" value="Genomic_DNA"/>
</dbReference>
<evidence type="ECO:0008006" key="4">
    <source>
        <dbReference type="Google" id="ProtNLM"/>
    </source>
</evidence>
<sequence length="192" mass="20611">MRTTRTARWAAAVVLAAVAGVVGVAPPASAAPVIVYTGPFYNQHTKDVGLTKAMAVLNASTGNTAPMIQAPYTDPAPHNDRIILERESTSGVYRLKPQHTYSNDGNVHNDKRLAVKNADGGNNIPIVNATCTYDGVNNDVWEIIVNWSTEGDYIRNQMTGKCITTKSKATDNAPLITFDCNGGHNGIWIFGP</sequence>
<dbReference type="Gene3D" id="2.80.10.50">
    <property type="match status" value="1"/>
</dbReference>
<gene>
    <name evidence="2" type="ORF">Asi02nite_35360</name>
</gene>
<reference evidence="2 3" key="1">
    <citation type="submission" date="2021-01" db="EMBL/GenBank/DDBJ databases">
        <title>Whole genome shotgun sequence of Asanoa siamensis NBRC 107932.</title>
        <authorList>
            <person name="Komaki H."/>
            <person name="Tamura T."/>
        </authorList>
    </citation>
    <scope>NUCLEOTIDE SEQUENCE [LARGE SCALE GENOMIC DNA]</scope>
    <source>
        <strain evidence="2 3">NBRC 107932</strain>
    </source>
</reference>
<keyword evidence="3" id="KW-1185">Reference proteome</keyword>
<name>A0ABQ4CSN5_9ACTN</name>
<dbReference type="CDD" id="cd00161">
    <property type="entry name" value="beta-trefoil_Ricin-like"/>
    <property type="match status" value="1"/>
</dbReference>
<accession>A0ABQ4CSN5</accession>
<dbReference type="PROSITE" id="PS50231">
    <property type="entry name" value="RICIN_B_LECTIN"/>
    <property type="match status" value="1"/>
</dbReference>
<keyword evidence="1" id="KW-0732">Signal</keyword>
<evidence type="ECO:0000256" key="1">
    <source>
        <dbReference type="SAM" id="SignalP"/>
    </source>
</evidence>
<comment type="caution">
    <text evidence="2">The sequence shown here is derived from an EMBL/GenBank/DDBJ whole genome shotgun (WGS) entry which is preliminary data.</text>
</comment>
<dbReference type="Proteomes" id="UP000604117">
    <property type="component" value="Unassembled WGS sequence"/>
</dbReference>
<proteinExistence type="predicted"/>
<evidence type="ECO:0000313" key="2">
    <source>
        <dbReference type="EMBL" id="GIF74018.1"/>
    </source>
</evidence>
<dbReference type="InterPro" id="IPR035992">
    <property type="entry name" value="Ricin_B-like_lectins"/>
</dbReference>
<protein>
    <recommendedName>
        <fullName evidence="4">Ricin-type beta-trefoil lectin protein</fullName>
    </recommendedName>
</protein>
<dbReference type="RefSeq" id="WP_203714315.1">
    <property type="nucleotide sequence ID" value="NZ_BONE01000026.1"/>
</dbReference>
<feature type="chain" id="PRO_5045630110" description="Ricin-type beta-trefoil lectin protein" evidence="1">
    <location>
        <begin position="31"/>
        <end position="192"/>
    </location>
</feature>
<dbReference type="SUPFAM" id="SSF50370">
    <property type="entry name" value="Ricin B-like lectins"/>
    <property type="match status" value="1"/>
</dbReference>
<feature type="signal peptide" evidence="1">
    <location>
        <begin position="1"/>
        <end position="30"/>
    </location>
</feature>
<organism evidence="2 3">
    <name type="scientific">Asanoa siamensis</name>
    <dbReference type="NCBI Taxonomy" id="926357"/>
    <lineage>
        <taxon>Bacteria</taxon>
        <taxon>Bacillati</taxon>
        <taxon>Actinomycetota</taxon>
        <taxon>Actinomycetes</taxon>
        <taxon>Micromonosporales</taxon>
        <taxon>Micromonosporaceae</taxon>
        <taxon>Asanoa</taxon>
    </lineage>
</organism>
<evidence type="ECO:0000313" key="3">
    <source>
        <dbReference type="Proteomes" id="UP000604117"/>
    </source>
</evidence>